<dbReference type="InterPro" id="IPR018060">
    <property type="entry name" value="HTH_AraC"/>
</dbReference>
<dbReference type="PROSITE" id="PS00041">
    <property type="entry name" value="HTH_ARAC_FAMILY_1"/>
    <property type="match status" value="1"/>
</dbReference>
<dbReference type="AlphaFoldDB" id="A0A839F399"/>
<gene>
    <name evidence="5" type="ORF">FHW12_003302</name>
</gene>
<evidence type="ECO:0000259" key="4">
    <source>
        <dbReference type="PROSITE" id="PS01124"/>
    </source>
</evidence>
<evidence type="ECO:0000313" key="5">
    <source>
        <dbReference type="EMBL" id="MBA8889066.1"/>
    </source>
</evidence>
<dbReference type="PRINTS" id="PR00032">
    <property type="entry name" value="HTHARAC"/>
</dbReference>
<evidence type="ECO:0000313" key="6">
    <source>
        <dbReference type="Proteomes" id="UP000550401"/>
    </source>
</evidence>
<dbReference type="InterPro" id="IPR018062">
    <property type="entry name" value="HTH_AraC-typ_CS"/>
</dbReference>
<keyword evidence="1" id="KW-0805">Transcription regulation</keyword>
<dbReference type="SMART" id="SM00342">
    <property type="entry name" value="HTH_ARAC"/>
    <property type="match status" value="1"/>
</dbReference>
<evidence type="ECO:0000256" key="3">
    <source>
        <dbReference type="ARBA" id="ARBA00023163"/>
    </source>
</evidence>
<dbReference type="GO" id="GO:0003700">
    <property type="term" value="F:DNA-binding transcription factor activity"/>
    <property type="evidence" value="ECO:0007669"/>
    <property type="project" value="InterPro"/>
</dbReference>
<dbReference type="PROSITE" id="PS01124">
    <property type="entry name" value="HTH_ARAC_FAMILY_2"/>
    <property type="match status" value="1"/>
</dbReference>
<dbReference type="InterPro" id="IPR020449">
    <property type="entry name" value="Tscrpt_reg_AraC-type_HTH"/>
</dbReference>
<keyword evidence="3" id="KW-0804">Transcription</keyword>
<organism evidence="5 6">
    <name type="scientific">Dokdonella fugitiva</name>
    <dbReference type="NCBI Taxonomy" id="328517"/>
    <lineage>
        <taxon>Bacteria</taxon>
        <taxon>Pseudomonadati</taxon>
        <taxon>Pseudomonadota</taxon>
        <taxon>Gammaproteobacteria</taxon>
        <taxon>Lysobacterales</taxon>
        <taxon>Rhodanobacteraceae</taxon>
        <taxon>Dokdonella</taxon>
    </lineage>
</organism>
<comment type="caution">
    <text evidence="5">The sequence shown here is derived from an EMBL/GenBank/DDBJ whole genome shotgun (WGS) entry which is preliminary data.</text>
</comment>
<name>A0A839F399_9GAMM</name>
<dbReference type="SUPFAM" id="SSF46689">
    <property type="entry name" value="Homeodomain-like"/>
    <property type="match status" value="2"/>
</dbReference>
<dbReference type="SUPFAM" id="SSF53254">
    <property type="entry name" value="Phosphoglycerate mutase-like"/>
    <property type="match status" value="1"/>
</dbReference>
<protein>
    <submittedName>
        <fullName evidence="5">AraC-like DNA-binding protein</fullName>
    </submittedName>
</protein>
<reference evidence="5 6" key="1">
    <citation type="submission" date="2020-07" db="EMBL/GenBank/DDBJ databases">
        <title>Genomic Encyclopedia of Type Strains, Phase IV (KMG-V): Genome sequencing to study the core and pangenomes of soil and plant-associated prokaryotes.</title>
        <authorList>
            <person name="Whitman W."/>
        </authorList>
    </citation>
    <scope>NUCLEOTIDE SEQUENCE [LARGE SCALE GENOMIC DNA]</scope>
    <source>
        <strain evidence="5 6">RH2WT43</strain>
    </source>
</reference>
<evidence type="ECO:0000256" key="2">
    <source>
        <dbReference type="ARBA" id="ARBA00023125"/>
    </source>
</evidence>
<proteinExistence type="predicted"/>
<dbReference type="GO" id="GO:0043565">
    <property type="term" value="F:sequence-specific DNA binding"/>
    <property type="evidence" value="ECO:0007669"/>
    <property type="project" value="InterPro"/>
</dbReference>
<dbReference type="Proteomes" id="UP000550401">
    <property type="component" value="Unassembled WGS sequence"/>
</dbReference>
<dbReference type="Pfam" id="PF12833">
    <property type="entry name" value="HTH_18"/>
    <property type="match status" value="1"/>
</dbReference>
<dbReference type="InterPro" id="IPR009057">
    <property type="entry name" value="Homeodomain-like_sf"/>
</dbReference>
<dbReference type="InterPro" id="IPR029033">
    <property type="entry name" value="His_PPase_superfam"/>
</dbReference>
<sequence>MQVSTLLERPLLAVRDYRCEAGPSDRPFVECFREHSISYVRRGSFGCRARGERHELVAGAFLIGHPGDEYLCTHDHHAGGDECLSFHFEPALIDRLDVRGTTWRAGAMPPLPELVVLGELAQAAAGGGSDVGLDEIGLLLAQRLLDLHAGRARPRDAASASDRRRVVETALWIDANAAEPIDLDAAAAEAGLSPFHFLRTFGRVLGVTPHQYLVRARLRRAARLLADDARPVTDVAYEVGFGDVSNFVRTFGRAAGMSPRAFRRTARGDRKILQEPSAADA</sequence>
<feature type="domain" description="HTH araC/xylS-type" evidence="4">
    <location>
        <begin position="167"/>
        <end position="265"/>
    </location>
</feature>
<dbReference type="EMBL" id="JACGXL010000005">
    <property type="protein sequence ID" value="MBA8889066.1"/>
    <property type="molecule type" value="Genomic_DNA"/>
</dbReference>
<keyword evidence="6" id="KW-1185">Reference proteome</keyword>
<dbReference type="InterPro" id="IPR050204">
    <property type="entry name" value="AraC_XylS_family_regulators"/>
</dbReference>
<dbReference type="PANTHER" id="PTHR46796:SF14">
    <property type="entry name" value="TRANSCRIPTIONAL REGULATORY PROTEIN"/>
    <property type="match status" value="1"/>
</dbReference>
<dbReference type="Gene3D" id="1.10.10.60">
    <property type="entry name" value="Homeodomain-like"/>
    <property type="match status" value="2"/>
</dbReference>
<keyword evidence="2 5" id="KW-0238">DNA-binding</keyword>
<accession>A0A839F399</accession>
<dbReference type="PANTHER" id="PTHR46796">
    <property type="entry name" value="HTH-TYPE TRANSCRIPTIONAL ACTIVATOR RHAS-RELATED"/>
    <property type="match status" value="1"/>
</dbReference>
<evidence type="ECO:0000256" key="1">
    <source>
        <dbReference type="ARBA" id="ARBA00023015"/>
    </source>
</evidence>
<dbReference type="RefSeq" id="WP_182532103.1">
    <property type="nucleotide sequence ID" value="NZ_JACGXL010000005.1"/>
</dbReference>